<evidence type="ECO:0000313" key="4">
    <source>
        <dbReference type="Proteomes" id="UP000635885"/>
    </source>
</evidence>
<feature type="coiled-coil region" evidence="1">
    <location>
        <begin position="590"/>
        <end position="617"/>
    </location>
</feature>
<dbReference type="InterPro" id="IPR007139">
    <property type="entry name" value="DUF349"/>
</dbReference>
<feature type="region of interest" description="Disordered" evidence="2">
    <location>
        <begin position="1"/>
        <end position="44"/>
    </location>
</feature>
<protein>
    <recommendedName>
        <fullName evidence="5">DUF349 domain-containing protein</fullName>
    </recommendedName>
</protein>
<keyword evidence="1" id="KW-0175">Coiled coil</keyword>
<dbReference type="RefSeq" id="WP_188439540.1">
    <property type="nucleotide sequence ID" value="NZ_BMFD01000002.1"/>
</dbReference>
<evidence type="ECO:0008006" key="5">
    <source>
        <dbReference type="Google" id="ProtNLM"/>
    </source>
</evidence>
<dbReference type="EMBL" id="BMFD01000002">
    <property type="protein sequence ID" value="GGC29818.1"/>
    <property type="molecule type" value="Genomic_DNA"/>
</dbReference>
<evidence type="ECO:0000256" key="2">
    <source>
        <dbReference type="SAM" id="MobiDB-lite"/>
    </source>
</evidence>
<dbReference type="Proteomes" id="UP000635885">
    <property type="component" value="Unassembled WGS sequence"/>
</dbReference>
<comment type="caution">
    <text evidence="3">The sequence shown here is derived from an EMBL/GenBank/DDBJ whole genome shotgun (WGS) entry which is preliminary data.</text>
</comment>
<accession>A0ABQ1M0V1</accession>
<feature type="compositionally biased region" description="Basic and acidic residues" evidence="2">
    <location>
        <begin position="23"/>
        <end position="35"/>
    </location>
</feature>
<keyword evidence="4" id="KW-1185">Reference proteome</keyword>
<evidence type="ECO:0000313" key="3">
    <source>
        <dbReference type="EMBL" id="GGC29818.1"/>
    </source>
</evidence>
<sequence>MNTDKEMSEEDKVTQATEIQEAQGKKDQIIESKLESEEEVEQDVSEIEEEVEYSNLSKDELLTALKAVLSSSNFIKADHKVNDIKNHFDEFFNSEKNEALEKFINEGGVEDDFNFKKSDIDQEFFALVHDFKVKKTEFFKDQEKQKDRNLEAKNAILDKLRDLVDGEETTLSINTIKSIQEEWKKIGQVPSSQNKNLWASYNALMDRFYDNRSIYFELKELDRKKNLEQKIELCEKAEALIDLEELGEATKILNDLHEEFKHIGPVPRDEQEALWTRFKTASDAVYDKRKEFYESQKGVFTENLVAKQKIIDKLEALKDFSASKIKDWNTKTKEVLAIQKEWDTIGPVPKENGKEVNRKFWGAFKHFFQNKNLFFKELDEVRLTNKNKAEELITKAEELIDSSNWQETANKLISLQQEWRNLGPTPEKVRDSLYARFKKACDTFFENRRSANKAVNREFEDNLETKLALCETIKKEADSENKSEESLEAMIHQFNEIGFVPRKNMKEVLAKFNEVVEYYVEKLGVEGGNKDEFLFRLNLNKLQADPNGTRVLNKKEHGIRKQISDLENNITLWKNNLEFFAASKTADKLKDQFDDKIKKAEAEIDKLKKKLSIIREF</sequence>
<dbReference type="Pfam" id="PF03993">
    <property type="entry name" value="DUF349"/>
    <property type="match status" value="5"/>
</dbReference>
<feature type="compositionally biased region" description="Basic and acidic residues" evidence="2">
    <location>
        <begin position="1"/>
        <end position="13"/>
    </location>
</feature>
<proteinExistence type="predicted"/>
<name>A0ABQ1M0V1_9BACT</name>
<evidence type="ECO:0000256" key="1">
    <source>
        <dbReference type="SAM" id="Coils"/>
    </source>
</evidence>
<reference evidence="4" key="1">
    <citation type="journal article" date="2019" name="Int. J. Syst. Evol. Microbiol.">
        <title>The Global Catalogue of Microorganisms (GCM) 10K type strain sequencing project: providing services to taxonomists for standard genome sequencing and annotation.</title>
        <authorList>
            <consortium name="The Broad Institute Genomics Platform"/>
            <consortium name="The Broad Institute Genome Sequencing Center for Infectious Disease"/>
            <person name="Wu L."/>
            <person name="Ma J."/>
        </authorList>
    </citation>
    <scope>NUCLEOTIDE SEQUENCE [LARGE SCALE GENOMIC DNA]</scope>
    <source>
        <strain evidence="4">CGMCC 1.12479</strain>
    </source>
</reference>
<gene>
    <name evidence="3" type="ORF">GCM10010993_05930</name>
</gene>
<organism evidence="3 4">
    <name type="scientific">Belliella aquatica</name>
    <dbReference type="NCBI Taxonomy" id="1323734"/>
    <lineage>
        <taxon>Bacteria</taxon>
        <taxon>Pseudomonadati</taxon>
        <taxon>Bacteroidota</taxon>
        <taxon>Cytophagia</taxon>
        <taxon>Cytophagales</taxon>
        <taxon>Cyclobacteriaceae</taxon>
        <taxon>Belliella</taxon>
    </lineage>
</organism>